<dbReference type="AlphaFoldDB" id="A0A549T9S7"/>
<keyword evidence="3" id="KW-1185">Reference proteome</keyword>
<gene>
    <name evidence="2" type="ORF">FNA46_12465</name>
</gene>
<protein>
    <submittedName>
        <fullName evidence="2">DUF1236 domain-containing protein</fullName>
    </submittedName>
</protein>
<feature type="chain" id="PRO_5022065602" evidence="1">
    <location>
        <begin position="21"/>
        <end position="107"/>
    </location>
</feature>
<feature type="signal peptide" evidence="1">
    <location>
        <begin position="1"/>
        <end position="20"/>
    </location>
</feature>
<organism evidence="2 3">
    <name type="scientific">Rhizobium straminoryzae</name>
    <dbReference type="NCBI Taxonomy" id="1387186"/>
    <lineage>
        <taxon>Bacteria</taxon>
        <taxon>Pseudomonadati</taxon>
        <taxon>Pseudomonadota</taxon>
        <taxon>Alphaproteobacteria</taxon>
        <taxon>Hyphomicrobiales</taxon>
        <taxon>Rhizobiaceae</taxon>
        <taxon>Rhizobium/Agrobacterium group</taxon>
        <taxon>Rhizobium</taxon>
    </lineage>
</organism>
<comment type="caution">
    <text evidence="2">The sequence shown here is derived from an EMBL/GenBank/DDBJ whole genome shotgun (WGS) entry which is preliminary data.</text>
</comment>
<reference evidence="2 3" key="1">
    <citation type="submission" date="2019-07" db="EMBL/GenBank/DDBJ databases">
        <title>Ln-dependent methylotrophs.</title>
        <authorList>
            <person name="Tani A."/>
        </authorList>
    </citation>
    <scope>NUCLEOTIDE SEQUENCE [LARGE SCALE GENOMIC DNA]</scope>
    <source>
        <strain evidence="2 3">SM12</strain>
    </source>
</reference>
<dbReference type="EMBL" id="VJMG01000030">
    <property type="protein sequence ID" value="TRL38628.1"/>
    <property type="molecule type" value="Genomic_DNA"/>
</dbReference>
<dbReference type="RefSeq" id="WP_143125610.1">
    <property type="nucleotide sequence ID" value="NZ_VJMG01000030.1"/>
</dbReference>
<dbReference type="InterPro" id="IPR009642">
    <property type="entry name" value="DUF1236"/>
</dbReference>
<evidence type="ECO:0000313" key="3">
    <source>
        <dbReference type="Proteomes" id="UP000316801"/>
    </source>
</evidence>
<sequence>MSHTLMAASAALLISTAAFAQSTVIVTDQPAPGAVVVREVPSSVRTYVMRQEVPSVNYNGDVLVGRVLPQEVETHVIDGDGGYAYTIVNQRRVVVDPETREVIEVLD</sequence>
<evidence type="ECO:0000256" key="1">
    <source>
        <dbReference type="SAM" id="SignalP"/>
    </source>
</evidence>
<dbReference type="Pfam" id="PF06823">
    <property type="entry name" value="DUF1236"/>
    <property type="match status" value="1"/>
</dbReference>
<evidence type="ECO:0000313" key="2">
    <source>
        <dbReference type="EMBL" id="TRL38628.1"/>
    </source>
</evidence>
<name>A0A549T9S7_9HYPH</name>
<proteinExistence type="predicted"/>
<dbReference type="Proteomes" id="UP000316801">
    <property type="component" value="Unassembled WGS sequence"/>
</dbReference>
<accession>A0A549T9S7</accession>
<keyword evidence="1" id="KW-0732">Signal</keyword>